<dbReference type="EMBL" id="ML977137">
    <property type="protein sequence ID" value="KAF1992192.1"/>
    <property type="molecule type" value="Genomic_DNA"/>
</dbReference>
<evidence type="ECO:0000313" key="2">
    <source>
        <dbReference type="EMBL" id="KAF1992192.1"/>
    </source>
</evidence>
<reference evidence="2" key="1">
    <citation type="journal article" date="2020" name="Stud. Mycol.">
        <title>101 Dothideomycetes genomes: a test case for predicting lifestyles and emergence of pathogens.</title>
        <authorList>
            <person name="Haridas S."/>
            <person name="Albert R."/>
            <person name="Binder M."/>
            <person name="Bloem J."/>
            <person name="Labutti K."/>
            <person name="Salamov A."/>
            <person name="Andreopoulos B."/>
            <person name="Baker S."/>
            <person name="Barry K."/>
            <person name="Bills G."/>
            <person name="Bluhm B."/>
            <person name="Cannon C."/>
            <person name="Castanera R."/>
            <person name="Culley D."/>
            <person name="Daum C."/>
            <person name="Ezra D."/>
            <person name="Gonzalez J."/>
            <person name="Henrissat B."/>
            <person name="Kuo A."/>
            <person name="Liang C."/>
            <person name="Lipzen A."/>
            <person name="Lutzoni F."/>
            <person name="Magnuson J."/>
            <person name="Mondo S."/>
            <person name="Nolan M."/>
            <person name="Ohm R."/>
            <person name="Pangilinan J."/>
            <person name="Park H.-J."/>
            <person name="Ramirez L."/>
            <person name="Alfaro M."/>
            <person name="Sun H."/>
            <person name="Tritt A."/>
            <person name="Yoshinaga Y."/>
            <person name="Zwiers L.-H."/>
            <person name="Turgeon B."/>
            <person name="Goodwin S."/>
            <person name="Spatafora J."/>
            <person name="Crous P."/>
            <person name="Grigoriev I."/>
        </authorList>
    </citation>
    <scope>NUCLEOTIDE SEQUENCE</scope>
    <source>
        <strain evidence="2">CBS 113979</strain>
    </source>
</reference>
<dbReference type="OrthoDB" id="5215637at2759"/>
<keyword evidence="1" id="KW-1133">Transmembrane helix</keyword>
<dbReference type="Proteomes" id="UP000800041">
    <property type="component" value="Unassembled WGS sequence"/>
</dbReference>
<proteinExistence type="predicted"/>
<gene>
    <name evidence="2" type="ORF">K402DRAFT_415890</name>
</gene>
<protein>
    <submittedName>
        <fullName evidence="2">Uncharacterized protein</fullName>
    </submittedName>
</protein>
<evidence type="ECO:0000256" key="1">
    <source>
        <dbReference type="SAM" id="Phobius"/>
    </source>
</evidence>
<dbReference type="AlphaFoldDB" id="A0A6G1HGN3"/>
<sequence>MAPENWNSSSCYFPGGNQPAGGNPMVPCNPNAAVSACCQVGESCTSSGLCFSGNGMIYRGGCTDKTFKDATCSKVCLDSGTLENDVQFLRQCQSGPIDKPLWDCGAQCTNITSFSLRVGGVLYSNITGLVDSSNTTITPIDVVNATPAPSPSPSQKASCNVVKGTSAVTVGAAVGATFGVLLLCAVAWALWERRRRLKEASQPMEIVPARYVQPTGGFSP</sequence>
<accession>A0A6G1HGN3</accession>
<organism evidence="2 3">
    <name type="scientific">Aulographum hederae CBS 113979</name>
    <dbReference type="NCBI Taxonomy" id="1176131"/>
    <lineage>
        <taxon>Eukaryota</taxon>
        <taxon>Fungi</taxon>
        <taxon>Dikarya</taxon>
        <taxon>Ascomycota</taxon>
        <taxon>Pezizomycotina</taxon>
        <taxon>Dothideomycetes</taxon>
        <taxon>Pleosporomycetidae</taxon>
        <taxon>Aulographales</taxon>
        <taxon>Aulographaceae</taxon>
    </lineage>
</organism>
<keyword evidence="3" id="KW-1185">Reference proteome</keyword>
<keyword evidence="1" id="KW-0472">Membrane</keyword>
<feature type="transmembrane region" description="Helical" evidence="1">
    <location>
        <begin position="167"/>
        <end position="191"/>
    </location>
</feature>
<evidence type="ECO:0000313" key="3">
    <source>
        <dbReference type="Proteomes" id="UP000800041"/>
    </source>
</evidence>
<name>A0A6G1HGN3_9PEZI</name>
<keyword evidence="1" id="KW-0812">Transmembrane</keyword>